<dbReference type="RefSeq" id="WP_185373084.1">
    <property type="nucleotide sequence ID" value="NZ_JAARRM010000002.1"/>
</dbReference>
<feature type="compositionally biased region" description="Basic and acidic residues" evidence="1">
    <location>
        <begin position="189"/>
        <end position="199"/>
    </location>
</feature>
<dbReference type="EMBL" id="JAARRM010000002">
    <property type="protein sequence ID" value="MBC1521265.1"/>
    <property type="molecule type" value="Genomic_DNA"/>
</dbReference>
<evidence type="ECO:0000313" key="3">
    <source>
        <dbReference type="Proteomes" id="UP000559885"/>
    </source>
</evidence>
<accession>A0A841ZQ11</accession>
<proteinExistence type="predicted"/>
<reference evidence="2 3" key="1">
    <citation type="submission" date="2020-03" db="EMBL/GenBank/DDBJ databases">
        <title>Soil Listeria distribution.</title>
        <authorList>
            <person name="Liao J."/>
            <person name="Wiedmann M."/>
        </authorList>
    </citation>
    <scope>NUCLEOTIDE SEQUENCE [LARGE SCALE GENOMIC DNA]</scope>
    <source>
        <strain evidence="2 3">FSL L7-1507</strain>
    </source>
</reference>
<comment type="caution">
    <text evidence="2">The sequence shown here is derived from an EMBL/GenBank/DDBJ whole genome shotgun (WGS) entry which is preliminary data.</text>
</comment>
<sequence length="234" mass="27525">MNILIETEKDGFQGHVLYEASHQELELYQQKLNLSQEKFNRLLCGQKYIIRIHFSEAKAINVKECMEELKTEFPQFIWLRIVIANGFEGDYKIEFFSSNPSSNLQEIDDFSGVFRSKIRDIILNALIIPTFGLEKSDEDECERDFDEKITRLTSILDRLDERRIQHIEVRDDSKATHEEQEMTTQEIVLPERKRKERELASSLDENNKDIIQTLERAKKKSTSKSGESTEKKKF</sequence>
<dbReference type="Proteomes" id="UP000559885">
    <property type="component" value="Unassembled WGS sequence"/>
</dbReference>
<evidence type="ECO:0000256" key="1">
    <source>
        <dbReference type="SAM" id="MobiDB-lite"/>
    </source>
</evidence>
<protein>
    <submittedName>
        <fullName evidence="2">Uncharacterized protein</fullName>
    </submittedName>
</protein>
<gene>
    <name evidence="2" type="ORF">HB912_06370</name>
</gene>
<feature type="region of interest" description="Disordered" evidence="1">
    <location>
        <begin position="172"/>
        <end position="234"/>
    </location>
</feature>
<evidence type="ECO:0000313" key="2">
    <source>
        <dbReference type="EMBL" id="MBC1521265.1"/>
    </source>
</evidence>
<dbReference type="AlphaFoldDB" id="A0A841ZQ11"/>
<name>A0A841ZQ11_9LIST</name>
<organism evidence="2 3">
    <name type="scientific">Listeria aquatica</name>
    <dbReference type="NCBI Taxonomy" id="1494960"/>
    <lineage>
        <taxon>Bacteria</taxon>
        <taxon>Bacillati</taxon>
        <taxon>Bacillota</taxon>
        <taxon>Bacilli</taxon>
        <taxon>Bacillales</taxon>
        <taxon>Listeriaceae</taxon>
        <taxon>Listeria</taxon>
    </lineage>
</organism>